<proteinExistence type="predicted"/>
<evidence type="ECO:0000313" key="3">
    <source>
        <dbReference type="EMBL" id="SNX84717.1"/>
    </source>
</evidence>
<dbReference type="AlphaFoldDB" id="A0AAJ4XMS9"/>
<feature type="signal peptide" evidence="2">
    <location>
        <begin position="1"/>
        <end position="22"/>
    </location>
</feature>
<comment type="caution">
    <text evidence="3">The sequence shown here is derived from an EMBL/GenBank/DDBJ whole genome shotgun (WGS) entry which is preliminary data.</text>
</comment>
<reference evidence="3" key="1">
    <citation type="submission" date="2023-10" db="EMBL/GenBank/DDBJ databases">
        <authorList>
            <person name="Guldener U."/>
        </authorList>
    </citation>
    <scope>NUCLEOTIDE SEQUENCE</scope>
    <source>
        <strain evidence="3">Mp4</strain>
    </source>
</reference>
<feature type="region of interest" description="Disordered" evidence="1">
    <location>
        <begin position="46"/>
        <end position="67"/>
    </location>
</feature>
<name>A0AAJ4XMS9_9BASI</name>
<dbReference type="EMBL" id="OAPG01000007">
    <property type="protein sequence ID" value="SNX84717.1"/>
    <property type="molecule type" value="Genomic_DNA"/>
</dbReference>
<feature type="chain" id="PRO_5042515499" description="Enterotoxin" evidence="2">
    <location>
        <begin position="23"/>
        <end position="288"/>
    </location>
</feature>
<protein>
    <recommendedName>
        <fullName evidence="5">Enterotoxin</fullName>
    </recommendedName>
</protein>
<evidence type="ECO:0000256" key="2">
    <source>
        <dbReference type="SAM" id="SignalP"/>
    </source>
</evidence>
<organism evidence="3 4">
    <name type="scientific">Melanopsichium pennsylvanicum</name>
    <dbReference type="NCBI Taxonomy" id="63383"/>
    <lineage>
        <taxon>Eukaryota</taxon>
        <taxon>Fungi</taxon>
        <taxon>Dikarya</taxon>
        <taxon>Basidiomycota</taxon>
        <taxon>Ustilaginomycotina</taxon>
        <taxon>Ustilaginomycetes</taxon>
        <taxon>Ustilaginales</taxon>
        <taxon>Ustilaginaceae</taxon>
        <taxon>Melanopsichium</taxon>
    </lineage>
</organism>
<evidence type="ECO:0000256" key="1">
    <source>
        <dbReference type="SAM" id="MobiDB-lite"/>
    </source>
</evidence>
<keyword evidence="2" id="KW-0732">Signal</keyword>
<keyword evidence="4" id="KW-1185">Reference proteome</keyword>
<gene>
    <name evidence="3" type="ORF">MEPE_03426</name>
</gene>
<sequence>MAGTYRIFLILAVLAVSRVCHAMDDHIWKQLGDLPEAARELSSWHEFNPGQSLHPNDDTSAHFSGQHPGPSSFAFVPHSHTPSSSHAGQVIQAAESHWRPFPEGDPILHFDTATGLPKHPQPLTIREREEILQPIAMGSSKTFEASEFQPLHSGTLTAPLADVAYGYKNVMYKYGDERGIYFTHGQGSSSLMRQIAKEHGDMETKKNAGHQLHVWKRFNIAGQPGSVFQYVGKVETAMLSRTFTHKMHSFKSQRGLQTLGPDSIYDRSTLKLVSAKPWIKTERPEVQK</sequence>
<dbReference type="Proteomes" id="UP001294444">
    <property type="component" value="Unassembled WGS sequence"/>
</dbReference>
<accession>A0AAJ4XMS9</accession>
<evidence type="ECO:0008006" key="5">
    <source>
        <dbReference type="Google" id="ProtNLM"/>
    </source>
</evidence>
<evidence type="ECO:0000313" key="4">
    <source>
        <dbReference type="Proteomes" id="UP001294444"/>
    </source>
</evidence>